<feature type="region of interest" description="Disordered" evidence="1">
    <location>
        <begin position="260"/>
        <end position="297"/>
    </location>
</feature>
<gene>
    <name evidence="2" type="ORF">LY89DRAFT_782123</name>
</gene>
<feature type="region of interest" description="Disordered" evidence="1">
    <location>
        <begin position="132"/>
        <end position="229"/>
    </location>
</feature>
<evidence type="ECO:0000313" key="3">
    <source>
        <dbReference type="Proteomes" id="UP000070700"/>
    </source>
</evidence>
<dbReference type="GeneID" id="28832275"/>
<proteinExistence type="predicted"/>
<name>A0A194XAS8_MOLSC</name>
<feature type="region of interest" description="Disordered" evidence="1">
    <location>
        <begin position="1"/>
        <end position="26"/>
    </location>
</feature>
<sequence>MSSIFVNNGSFMEEATTPGHNHESTSHPLDVHPITLYEGEISTEDHLVPMDVNFSLLGIGSKSNASIHNDTTFNVPALPPTSTHVDPSHVAERTGIAGDSALLYSTTARNTTQFGASSSNRLHLACGRTTGEIEQQDGNEHQEEKEQQEWRDHQEEEREGGEQQAGKEQHDGEGQQGQAGKGQQEGGEHQEGKEQQVGKGQQGQDGKGQQDETDSTMEMGTNEGNVVHPRQVQGILNALGKWTGKVFGCYETTSGQDIHELDETSPKRPQPIPHLSSATTATTQSQSPNWQHGSDHQLSRWTYETLNEEMTISEKMLKYDWTGRE</sequence>
<dbReference type="InParanoid" id="A0A194XAS8"/>
<dbReference type="KEGG" id="psco:LY89DRAFT_782123"/>
<keyword evidence="3" id="KW-1185">Reference proteome</keyword>
<feature type="compositionally biased region" description="Basic and acidic residues" evidence="1">
    <location>
        <begin position="138"/>
        <end position="156"/>
    </location>
</feature>
<feature type="compositionally biased region" description="Polar residues" evidence="1">
    <location>
        <begin position="1"/>
        <end position="10"/>
    </location>
</feature>
<dbReference type="Proteomes" id="UP000070700">
    <property type="component" value="Unassembled WGS sequence"/>
</dbReference>
<feature type="compositionally biased region" description="Low complexity" evidence="1">
    <location>
        <begin position="276"/>
        <end position="287"/>
    </location>
</feature>
<dbReference type="EMBL" id="KQ947415">
    <property type="protein sequence ID" value="KUJ16867.1"/>
    <property type="molecule type" value="Genomic_DNA"/>
</dbReference>
<evidence type="ECO:0000256" key="1">
    <source>
        <dbReference type="SAM" id="MobiDB-lite"/>
    </source>
</evidence>
<feature type="compositionally biased region" description="Basic and acidic residues" evidence="1">
    <location>
        <begin position="186"/>
        <end position="196"/>
    </location>
</feature>
<reference evidence="2 3" key="1">
    <citation type="submission" date="2015-10" db="EMBL/GenBank/DDBJ databases">
        <title>Full genome of DAOMC 229536 Phialocephala scopiformis, a fungal endophyte of spruce producing the potent anti-insectan compound rugulosin.</title>
        <authorList>
            <consortium name="DOE Joint Genome Institute"/>
            <person name="Walker A.K."/>
            <person name="Frasz S.L."/>
            <person name="Seifert K.A."/>
            <person name="Miller J.D."/>
            <person name="Mondo S.J."/>
            <person name="Labutti K."/>
            <person name="Lipzen A."/>
            <person name="Dockter R."/>
            <person name="Kennedy M."/>
            <person name="Grigoriev I.V."/>
            <person name="Spatafora J.W."/>
        </authorList>
    </citation>
    <scope>NUCLEOTIDE SEQUENCE [LARGE SCALE GENOMIC DNA]</scope>
    <source>
        <strain evidence="2 3">CBS 120377</strain>
    </source>
</reference>
<dbReference type="RefSeq" id="XP_018071222.1">
    <property type="nucleotide sequence ID" value="XM_018222549.1"/>
</dbReference>
<organism evidence="2 3">
    <name type="scientific">Mollisia scopiformis</name>
    <name type="common">Conifer needle endophyte fungus</name>
    <name type="synonym">Phialocephala scopiformis</name>
    <dbReference type="NCBI Taxonomy" id="149040"/>
    <lineage>
        <taxon>Eukaryota</taxon>
        <taxon>Fungi</taxon>
        <taxon>Dikarya</taxon>
        <taxon>Ascomycota</taxon>
        <taxon>Pezizomycotina</taxon>
        <taxon>Leotiomycetes</taxon>
        <taxon>Helotiales</taxon>
        <taxon>Mollisiaceae</taxon>
        <taxon>Mollisia</taxon>
    </lineage>
</organism>
<accession>A0A194XAS8</accession>
<feature type="compositionally biased region" description="Gly residues" evidence="1">
    <location>
        <begin position="174"/>
        <end position="185"/>
    </location>
</feature>
<protein>
    <submittedName>
        <fullName evidence="2">Uncharacterized protein</fullName>
    </submittedName>
</protein>
<evidence type="ECO:0000313" key="2">
    <source>
        <dbReference type="EMBL" id="KUJ16867.1"/>
    </source>
</evidence>
<dbReference type="AlphaFoldDB" id="A0A194XAS8"/>